<feature type="transmembrane region" description="Helical" evidence="1">
    <location>
        <begin position="281"/>
        <end position="300"/>
    </location>
</feature>
<dbReference type="AlphaFoldDB" id="A0A7C4BBP5"/>
<dbReference type="EMBL" id="DTFF01000014">
    <property type="protein sequence ID" value="HGI87115.1"/>
    <property type="molecule type" value="Genomic_DNA"/>
</dbReference>
<protein>
    <submittedName>
        <fullName evidence="2">Uncharacterized protein</fullName>
    </submittedName>
</protein>
<evidence type="ECO:0000313" key="2">
    <source>
        <dbReference type="EMBL" id="HGI87115.1"/>
    </source>
</evidence>
<evidence type="ECO:0000256" key="1">
    <source>
        <dbReference type="SAM" id="Phobius"/>
    </source>
</evidence>
<comment type="caution">
    <text evidence="2">The sequence shown here is derived from an EMBL/GenBank/DDBJ whole genome shotgun (WGS) entry which is preliminary data.</text>
</comment>
<gene>
    <name evidence="2" type="ORF">ENV14_01770</name>
</gene>
<sequence>MKIKMDPYLFFSIIFIVLALLLASYPILGFYFTTYVSSPHDLVPGSSFTYYTRILPYLSHNTTSMYIVRLDFIYVGSEEYIANVTLYKLEDSHGISISPLRRGGFSFFADRVNVLCNTSVALSYQNSSLVRLVMPKATGNVSIVSDVKYLIFEETGSYFGRGLFSPGYPEKYLGFAWVYRGVVVSTASNNSNIAESAALFVHVNEHYLAYQIWVEQPVISQALLNDLGHACPVLHSLVEADRKIASELDYTDEEVIQLNYISIVPSDQAWVRAFWDNFNNLAPLSYALVAMAVILIILRVRRS</sequence>
<name>A0A7C4BBP5_9CREN</name>
<organism evidence="2">
    <name type="scientific">Ignisphaera aggregans</name>
    <dbReference type="NCBI Taxonomy" id="334771"/>
    <lineage>
        <taxon>Archaea</taxon>
        <taxon>Thermoproteota</taxon>
        <taxon>Thermoprotei</taxon>
        <taxon>Desulfurococcales</taxon>
        <taxon>Desulfurococcaceae</taxon>
        <taxon>Ignisphaera</taxon>
    </lineage>
</organism>
<reference evidence="2" key="1">
    <citation type="journal article" date="2020" name="mSystems">
        <title>Genome- and Community-Level Interaction Insights into Carbon Utilization and Element Cycling Functions of Hydrothermarchaeota in Hydrothermal Sediment.</title>
        <authorList>
            <person name="Zhou Z."/>
            <person name="Liu Y."/>
            <person name="Xu W."/>
            <person name="Pan J."/>
            <person name="Luo Z.H."/>
            <person name="Li M."/>
        </authorList>
    </citation>
    <scope>NUCLEOTIDE SEQUENCE [LARGE SCALE GENOMIC DNA]</scope>
    <source>
        <strain evidence="2">SpSt-732</strain>
    </source>
</reference>
<proteinExistence type="predicted"/>
<keyword evidence="1" id="KW-0472">Membrane</keyword>
<keyword evidence="1" id="KW-0812">Transmembrane</keyword>
<keyword evidence="1" id="KW-1133">Transmembrane helix</keyword>
<accession>A0A7C4BBP5</accession>